<comment type="caution">
    <text evidence="2">The sequence shown here is derived from an EMBL/GenBank/DDBJ whole genome shotgun (WGS) entry which is preliminary data.</text>
</comment>
<dbReference type="AlphaFoldDB" id="A0A0F8Y864"/>
<evidence type="ECO:0000313" key="2">
    <source>
        <dbReference type="EMBL" id="KKK69870.1"/>
    </source>
</evidence>
<sequence>MCKERTGTPAEEHARDYADLKAGQINAAAASAGQFRIDSVEQASLCGYAVDCTDCDRRHTCVKHAINELWLVVHRNRDHKQLLAEAEERAMMAETLIGLLKRQL</sequence>
<evidence type="ECO:0000256" key="1">
    <source>
        <dbReference type="SAM" id="Coils"/>
    </source>
</evidence>
<proteinExistence type="predicted"/>
<name>A0A0F8Y864_9ZZZZ</name>
<feature type="coiled-coil region" evidence="1">
    <location>
        <begin position="76"/>
        <end position="103"/>
    </location>
</feature>
<organism evidence="2">
    <name type="scientific">marine sediment metagenome</name>
    <dbReference type="NCBI Taxonomy" id="412755"/>
    <lineage>
        <taxon>unclassified sequences</taxon>
        <taxon>metagenomes</taxon>
        <taxon>ecological metagenomes</taxon>
    </lineage>
</organism>
<protein>
    <submittedName>
        <fullName evidence="2">Uncharacterized protein</fullName>
    </submittedName>
</protein>
<dbReference type="EMBL" id="LAZR01058448">
    <property type="protein sequence ID" value="KKK69870.1"/>
    <property type="molecule type" value="Genomic_DNA"/>
</dbReference>
<reference evidence="2" key="1">
    <citation type="journal article" date="2015" name="Nature">
        <title>Complex archaea that bridge the gap between prokaryotes and eukaryotes.</title>
        <authorList>
            <person name="Spang A."/>
            <person name="Saw J.H."/>
            <person name="Jorgensen S.L."/>
            <person name="Zaremba-Niedzwiedzka K."/>
            <person name="Martijn J."/>
            <person name="Lind A.E."/>
            <person name="van Eijk R."/>
            <person name="Schleper C."/>
            <person name="Guy L."/>
            <person name="Ettema T.J."/>
        </authorList>
    </citation>
    <scope>NUCLEOTIDE SEQUENCE</scope>
</reference>
<keyword evidence="1" id="KW-0175">Coiled coil</keyword>
<gene>
    <name evidence="2" type="ORF">LCGC14_2929720</name>
</gene>
<accession>A0A0F8Y864</accession>